<accession>E6X2V5</accession>
<keyword evidence="7" id="KW-1185">Reference proteome</keyword>
<reference evidence="7" key="2">
    <citation type="submission" date="2011-01" db="EMBL/GenBank/DDBJ databases">
        <title>The complete genome of Nitratifractor salsuginis DSM 16511.</title>
        <authorList>
            <consortium name="US DOE Joint Genome Institute (JGI-PGF)"/>
            <person name="Lucas S."/>
            <person name="Copeland A."/>
            <person name="Lapidus A."/>
            <person name="Bruce D."/>
            <person name="Goodwin L."/>
            <person name="Pitluck S."/>
            <person name="Kyrpides N."/>
            <person name="Mavromatis K."/>
            <person name="Ivanova N."/>
            <person name="Mikhailova N."/>
            <person name="Zeytun A."/>
            <person name="Detter J.C."/>
            <person name="Tapia R."/>
            <person name="Han C."/>
            <person name="Land M."/>
            <person name="Hauser L."/>
            <person name="Markowitz V."/>
            <person name="Cheng J.-F."/>
            <person name="Hugenholtz P."/>
            <person name="Woyke T."/>
            <person name="Wu D."/>
            <person name="Tindall B."/>
            <person name="Schuetze A."/>
            <person name="Brambilla E."/>
            <person name="Klenk H.-P."/>
            <person name="Eisen J.A."/>
        </authorList>
    </citation>
    <scope>NUCLEOTIDE SEQUENCE [LARGE SCALE GENOMIC DNA]</scope>
    <source>
        <strain evidence="7">DSM 16511 / JCM 12458 / E9I37-1</strain>
    </source>
</reference>
<proteinExistence type="inferred from homology"/>
<dbReference type="GO" id="GO:0016772">
    <property type="term" value="F:transferase activity, transferring phosphorus-containing groups"/>
    <property type="evidence" value="ECO:0007669"/>
    <property type="project" value="InterPro"/>
</dbReference>
<dbReference type="Pfam" id="PF17101">
    <property type="entry name" value="Stealth_CR1"/>
    <property type="match status" value="1"/>
</dbReference>
<dbReference type="EMBL" id="CP002452">
    <property type="protein sequence ID" value="ADV47238.1"/>
    <property type="molecule type" value="Genomic_DNA"/>
</dbReference>
<dbReference type="Proteomes" id="UP000008633">
    <property type="component" value="Chromosome"/>
</dbReference>
<dbReference type="HOGENOM" id="CLU_043224_1_0_7"/>
<evidence type="ECO:0000256" key="1">
    <source>
        <dbReference type="ARBA" id="ARBA00007583"/>
    </source>
</evidence>
<gene>
    <name evidence="6" type="ordered locus">Nitsa_1995</name>
</gene>
<dbReference type="InterPro" id="IPR031358">
    <property type="entry name" value="Stealth_CR1"/>
</dbReference>
<feature type="domain" description="Stealth protein CR1 conserved region 1" evidence="5">
    <location>
        <begin position="11"/>
        <end position="36"/>
    </location>
</feature>
<dbReference type="KEGG" id="nsa:Nitsa_1995"/>
<dbReference type="PANTHER" id="PTHR24045">
    <property type="match status" value="1"/>
</dbReference>
<dbReference type="eggNOG" id="COG0438">
    <property type="taxonomic scope" value="Bacteria"/>
</dbReference>
<evidence type="ECO:0000259" key="5">
    <source>
        <dbReference type="Pfam" id="PF17101"/>
    </source>
</evidence>
<protein>
    <submittedName>
        <fullName evidence="6">Uncharacterized protein</fullName>
    </submittedName>
</protein>
<dbReference type="GO" id="GO:0000271">
    <property type="term" value="P:polysaccharide biosynthetic process"/>
    <property type="evidence" value="ECO:0007669"/>
    <property type="project" value="UniProtKB-KW"/>
</dbReference>
<evidence type="ECO:0000313" key="7">
    <source>
        <dbReference type="Proteomes" id="UP000008633"/>
    </source>
</evidence>
<sequence length="341" mass="40744">MLFTERVLSNIDFVLLWVDGNDPEWQKDRERFSGENGDNRNIRFRDWQNLKYIFRAFEKFTPWVRKIHFVSYGHLPTWLNREHPKINIVNHQDYIDKEYLPVFNANPLEISMHKIRDLSEQFVYFNDDTFIIKAVKEERFFKWGLPRDVAVSNALSSSIGVGHFVLNAVEILNRHFSKHQAIKENLPKWFSLLYGKEMIRNAALLPWPRFTGFVDPHMPQPFLKSTFKEVWDLERDRLEKTMRSRFRDCEDVNQYLFRYWQLAKGNFIPVSMKDTKYLTLTPEGIERGELEEALLSGRYRMVCLNDSEAIGEEESFEWAKKRVIEIFDKLLPEPSSFEVDQ</sequence>
<dbReference type="PANTHER" id="PTHR24045:SF0">
    <property type="entry name" value="N-ACETYLGLUCOSAMINE-1-PHOSPHOTRANSFERASE SUBUNITS ALPHA_BETA"/>
    <property type="match status" value="1"/>
</dbReference>
<name>E6X2V5_NITSE</name>
<dbReference type="STRING" id="749222.Nitsa_1995"/>
<dbReference type="InterPro" id="IPR047141">
    <property type="entry name" value="Stealth"/>
</dbReference>
<keyword evidence="2" id="KW-0808">Transferase</keyword>
<evidence type="ECO:0000256" key="3">
    <source>
        <dbReference type="ARBA" id="ARBA00023169"/>
    </source>
</evidence>
<dbReference type="AlphaFoldDB" id="E6X2V5"/>
<evidence type="ECO:0000313" key="6">
    <source>
        <dbReference type="EMBL" id="ADV47238.1"/>
    </source>
</evidence>
<organism evidence="6 7">
    <name type="scientific">Nitratifractor salsuginis (strain DSM 16511 / JCM 12458 / E9I37-1)</name>
    <dbReference type="NCBI Taxonomy" id="749222"/>
    <lineage>
        <taxon>Bacteria</taxon>
        <taxon>Pseudomonadati</taxon>
        <taxon>Campylobacterota</taxon>
        <taxon>Epsilonproteobacteria</taxon>
        <taxon>Campylobacterales</taxon>
        <taxon>Sulfurovaceae</taxon>
        <taxon>Nitratifractor</taxon>
    </lineage>
</organism>
<reference evidence="6 7" key="1">
    <citation type="journal article" date="2011" name="Stand. Genomic Sci.">
        <title>Complete genome sequence of Nitratifractor salsuginis type strain (E9I37-1).</title>
        <authorList>
            <person name="Anderson I."/>
            <person name="Sikorski J."/>
            <person name="Zeytun A."/>
            <person name="Nolan M."/>
            <person name="Lapidus A."/>
            <person name="Lucas S."/>
            <person name="Hammon N."/>
            <person name="Deshpande S."/>
            <person name="Cheng J.F."/>
            <person name="Tapia R."/>
            <person name="Han C."/>
            <person name="Goodwin L."/>
            <person name="Pitluck S."/>
            <person name="Liolios K."/>
            <person name="Pagani I."/>
            <person name="Ivanova N."/>
            <person name="Huntemann M."/>
            <person name="Mavromatis K."/>
            <person name="Ovchinikova G."/>
            <person name="Pati A."/>
            <person name="Chen A."/>
            <person name="Palaniappan K."/>
            <person name="Land M."/>
            <person name="Hauser L."/>
            <person name="Brambilla E.M."/>
            <person name="Ngatchou-Djao O.D."/>
            <person name="Rohde M."/>
            <person name="Tindall B.J."/>
            <person name="Goker M."/>
            <person name="Detter J.C."/>
            <person name="Woyke T."/>
            <person name="Bristow J."/>
            <person name="Eisen J.A."/>
            <person name="Markowitz V."/>
            <person name="Hugenholtz P."/>
            <person name="Klenk H.P."/>
            <person name="Kyrpides N.C."/>
        </authorList>
    </citation>
    <scope>NUCLEOTIDE SEQUENCE [LARGE SCALE GENOMIC DNA]</scope>
    <source>
        <strain evidence="7">DSM 16511 / JCM 12458 / E9I37-1</strain>
    </source>
</reference>
<dbReference type="InterPro" id="IPR021520">
    <property type="entry name" value="Stealth_CR2"/>
</dbReference>
<keyword evidence="3" id="KW-0270">Exopolysaccharide synthesis</keyword>
<comment type="similarity">
    <text evidence="1">Belongs to the stealth family.</text>
</comment>
<evidence type="ECO:0000256" key="2">
    <source>
        <dbReference type="ARBA" id="ARBA00022679"/>
    </source>
</evidence>
<evidence type="ECO:0000259" key="4">
    <source>
        <dbReference type="Pfam" id="PF11380"/>
    </source>
</evidence>
<feature type="domain" description="Stealth protein CR2 conserved region 2" evidence="4">
    <location>
        <begin position="43"/>
        <end position="142"/>
    </location>
</feature>
<dbReference type="Pfam" id="PF11380">
    <property type="entry name" value="Stealth_CR2"/>
    <property type="match status" value="1"/>
</dbReference>